<dbReference type="CDD" id="cd01948">
    <property type="entry name" value="EAL"/>
    <property type="match status" value="1"/>
</dbReference>
<feature type="domain" description="EAL" evidence="1">
    <location>
        <begin position="2"/>
        <end position="255"/>
    </location>
</feature>
<dbReference type="InterPro" id="IPR029787">
    <property type="entry name" value="Nucleotide_cyclase"/>
</dbReference>
<name>A0ABW5S5S5_9BACL</name>
<accession>A0ABW5S5S5</accession>
<evidence type="ECO:0000313" key="3">
    <source>
        <dbReference type="EMBL" id="MFD2693875.1"/>
    </source>
</evidence>
<dbReference type="InterPro" id="IPR046342">
    <property type="entry name" value="CBS_dom_sf"/>
</dbReference>
<evidence type="ECO:0000259" key="1">
    <source>
        <dbReference type="PROSITE" id="PS50883"/>
    </source>
</evidence>
<dbReference type="Pfam" id="PF00571">
    <property type="entry name" value="CBS"/>
    <property type="match status" value="2"/>
</dbReference>
<dbReference type="InterPro" id="IPR000160">
    <property type="entry name" value="GGDEF_dom"/>
</dbReference>
<dbReference type="Pfam" id="PF00563">
    <property type="entry name" value="EAL"/>
    <property type="match status" value="1"/>
</dbReference>
<dbReference type="InterPro" id="IPR000644">
    <property type="entry name" value="CBS_dom"/>
</dbReference>
<dbReference type="CDD" id="cd01949">
    <property type="entry name" value="GGDEF"/>
    <property type="match status" value="1"/>
</dbReference>
<dbReference type="SUPFAM" id="SSF54631">
    <property type="entry name" value="CBS-domain pair"/>
    <property type="match status" value="1"/>
</dbReference>
<dbReference type="SMART" id="SM00267">
    <property type="entry name" value="GGDEF"/>
    <property type="match status" value="1"/>
</dbReference>
<feature type="domain" description="GGDEF" evidence="2">
    <location>
        <begin position="435"/>
        <end position="585"/>
    </location>
</feature>
<organism evidence="3 4">
    <name type="scientific">Sporolactobacillus shoreicorticis</name>
    <dbReference type="NCBI Taxonomy" id="1923877"/>
    <lineage>
        <taxon>Bacteria</taxon>
        <taxon>Bacillati</taxon>
        <taxon>Bacillota</taxon>
        <taxon>Bacilli</taxon>
        <taxon>Bacillales</taxon>
        <taxon>Sporolactobacillaceae</taxon>
        <taxon>Sporolactobacillus</taxon>
    </lineage>
</organism>
<dbReference type="Gene3D" id="3.20.20.450">
    <property type="entry name" value="EAL domain"/>
    <property type="match status" value="1"/>
</dbReference>
<dbReference type="PANTHER" id="PTHR33121:SF76">
    <property type="entry name" value="SIGNALING PROTEIN"/>
    <property type="match status" value="1"/>
</dbReference>
<dbReference type="SMART" id="SM00052">
    <property type="entry name" value="EAL"/>
    <property type="match status" value="1"/>
</dbReference>
<dbReference type="PROSITE" id="PS50887">
    <property type="entry name" value="GGDEF"/>
    <property type="match status" value="1"/>
</dbReference>
<protein>
    <submittedName>
        <fullName evidence="3">GGDEF domain-containing protein</fullName>
    </submittedName>
</protein>
<dbReference type="InterPro" id="IPR035919">
    <property type="entry name" value="EAL_sf"/>
</dbReference>
<dbReference type="Proteomes" id="UP001597399">
    <property type="component" value="Unassembled WGS sequence"/>
</dbReference>
<dbReference type="Pfam" id="PF00990">
    <property type="entry name" value="GGDEF"/>
    <property type="match status" value="1"/>
</dbReference>
<dbReference type="Gene3D" id="3.30.70.270">
    <property type="match status" value="1"/>
</dbReference>
<evidence type="ECO:0000259" key="2">
    <source>
        <dbReference type="PROSITE" id="PS50887"/>
    </source>
</evidence>
<dbReference type="InterPro" id="IPR050706">
    <property type="entry name" value="Cyclic-di-GMP_PDE-like"/>
</dbReference>
<dbReference type="RefSeq" id="WP_253061254.1">
    <property type="nucleotide sequence ID" value="NZ_JAMXWM010000008.1"/>
</dbReference>
<dbReference type="SMART" id="SM00116">
    <property type="entry name" value="CBS"/>
    <property type="match status" value="2"/>
</dbReference>
<gene>
    <name evidence="3" type="ORF">ACFSUE_09595</name>
</gene>
<keyword evidence="4" id="KW-1185">Reference proteome</keyword>
<comment type="caution">
    <text evidence="3">The sequence shown here is derived from an EMBL/GenBank/DDBJ whole genome shotgun (WGS) entry which is preliminary data.</text>
</comment>
<dbReference type="InterPro" id="IPR001633">
    <property type="entry name" value="EAL_dom"/>
</dbReference>
<dbReference type="Gene3D" id="3.10.580.10">
    <property type="entry name" value="CBS-domain"/>
    <property type="match status" value="1"/>
</dbReference>
<sequence>MINTVVADLDKIINEQQIKTVFQPIVSLRNGEIHGYEALSRVTCETELANPEKLFLAAAEHNRLHVLDSLCRAISLSSFYDQCESSPVMKLFLNVSPVILQDARFIQIFSSQYVKIYPFEPGQIVFEITERNSINHPDQFAASLQDLKSHHFQVAIDDAGAMYSGLNLITDTHPHYVKLDRRLIENIDLGRINFALVKGLVEFCRISNIHLVAEGIETLSELTSLIDLGVPYGQGFFLQRPAEQLMEIDESIKSIIIDHHKMRNNVFGQPNASGYILNICNPTETITMQMKIEHVLEKIKKDGTIPGLCVLDHHKVIGIITRSQLTMQVSGRFGFSLYQNQPISILMDRDFISVDYRTPINEVSKLAMSRPQDKLYDFIVVTKDGHYFGIVTIKNLLLKSTELEVIKAKYENPLTGLPGNLVIEQKMKQTLEKKDTFSVLYIDINHFKEYNDVYGFENGDYIIKLLADILILYLPHGQFVGHVGGDDFIAIMNKDDIDDYCQKISDRFQQKVLYHYNEQDRERGYIVTENRLGVMEEFSVVSISIAGTSVQSDHYLNLTDLTKKLAKLKKKSKRQKDHHYLYIDS</sequence>
<dbReference type="InterPro" id="IPR043128">
    <property type="entry name" value="Rev_trsase/Diguanyl_cyclase"/>
</dbReference>
<evidence type="ECO:0000313" key="4">
    <source>
        <dbReference type="Proteomes" id="UP001597399"/>
    </source>
</evidence>
<dbReference type="SUPFAM" id="SSF141868">
    <property type="entry name" value="EAL domain-like"/>
    <property type="match status" value="1"/>
</dbReference>
<proteinExistence type="predicted"/>
<reference evidence="4" key="1">
    <citation type="journal article" date="2019" name="Int. J. Syst. Evol. Microbiol.">
        <title>The Global Catalogue of Microorganisms (GCM) 10K type strain sequencing project: providing services to taxonomists for standard genome sequencing and annotation.</title>
        <authorList>
            <consortium name="The Broad Institute Genomics Platform"/>
            <consortium name="The Broad Institute Genome Sequencing Center for Infectious Disease"/>
            <person name="Wu L."/>
            <person name="Ma J."/>
        </authorList>
    </citation>
    <scope>NUCLEOTIDE SEQUENCE [LARGE SCALE GENOMIC DNA]</scope>
    <source>
        <strain evidence="4">TISTR 2466</strain>
    </source>
</reference>
<dbReference type="SUPFAM" id="SSF55073">
    <property type="entry name" value="Nucleotide cyclase"/>
    <property type="match status" value="1"/>
</dbReference>
<dbReference type="NCBIfam" id="TIGR00254">
    <property type="entry name" value="GGDEF"/>
    <property type="match status" value="1"/>
</dbReference>
<dbReference type="PROSITE" id="PS50883">
    <property type="entry name" value="EAL"/>
    <property type="match status" value="1"/>
</dbReference>
<dbReference type="EMBL" id="JBHUMQ010000023">
    <property type="protein sequence ID" value="MFD2693875.1"/>
    <property type="molecule type" value="Genomic_DNA"/>
</dbReference>
<dbReference type="PANTHER" id="PTHR33121">
    <property type="entry name" value="CYCLIC DI-GMP PHOSPHODIESTERASE PDEF"/>
    <property type="match status" value="1"/>
</dbReference>